<reference evidence="1" key="1">
    <citation type="submission" date="2022-08" db="EMBL/GenBank/DDBJ databases">
        <authorList>
            <consortium name="DOE Joint Genome Institute"/>
            <person name="Min B."/>
            <person name="Riley R."/>
            <person name="Sierra-Patev S."/>
            <person name="Naranjo-Ortiz M."/>
            <person name="Looney B."/>
            <person name="Konkel Z."/>
            <person name="Slot J.C."/>
            <person name="Sakamoto Y."/>
            <person name="Steenwyk J.L."/>
            <person name="Rokas A."/>
            <person name="Carro J."/>
            <person name="Camarero S."/>
            <person name="Ferreira P."/>
            <person name="Molpeceres G."/>
            <person name="Ruiz-Duenas F.J."/>
            <person name="Serrano A."/>
            <person name="Henrissat B."/>
            <person name="Drula E."/>
            <person name="Hughes K.W."/>
            <person name="Mata J.L."/>
            <person name="Ishikawa N.K."/>
            <person name="Vargas-Isla R."/>
            <person name="Ushijima S."/>
            <person name="Smith C.A."/>
            <person name="Ahrendt S."/>
            <person name="Andreopoulos W."/>
            <person name="He G."/>
            <person name="Labutti K."/>
            <person name="Lipzen A."/>
            <person name="Ng V."/>
            <person name="Sandor L."/>
            <person name="Barry K."/>
            <person name="Martinez A.T."/>
            <person name="Xiao Y."/>
            <person name="Gibbons J.G."/>
            <person name="Terashima K."/>
            <person name="Hibbett D.S."/>
            <person name="Grigoriev I.V."/>
        </authorList>
    </citation>
    <scope>NUCLEOTIDE SEQUENCE</scope>
    <source>
        <strain evidence="1">TFB10291</strain>
    </source>
</reference>
<keyword evidence="2" id="KW-1185">Reference proteome</keyword>
<protein>
    <submittedName>
        <fullName evidence="1">Uncharacterized protein</fullName>
    </submittedName>
</protein>
<evidence type="ECO:0000313" key="2">
    <source>
        <dbReference type="Proteomes" id="UP001163798"/>
    </source>
</evidence>
<dbReference type="EMBL" id="MU793593">
    <property type="protein sequence ID" value="KAJ3781169.1"/>
    <property type="molecule type" value="Genomic_DNA"/>
</dbReference>
<evidence type="ECO:0000313" key="1">
    <source>
        <dbReference type="EMBL" id="KAJ3781169.1"/>
    </source>
</evidence>
<sequence length="207" mass="22955">MAPTLSYIAGRKDSSSALMLTALFRRNFPSTRAIKSAMYIVTPSLFSGHKRPPAHTFFQFHDTIAVAEFHLESPKKREKTVTDSGDLLALLCAHYKRVWLAPQVAGQVSSCKKSGYFTLLLGPCFQGGNEVAEVAHEWSEGSKYDRSNQCSSRCSVGVIKVPWEQSRIEWTGRNGSHVGGKRTLIRLLERILTMPSGSGKGSDEYEQ</sequence>
<comment type="caution">
    <text evidence="1">The sequence shown here is derived from an EMBL/GenBank/DDBJ whole genome shotgun (WGS) entry which is preliminary data.</text>
</comment>
<gene>
    <name evidence="1" type="ORF">GGU10DRAFT_437491</name>
</gene>
<dbReference type="Proteomes" id="UP001163798">
    <property type="component" value="Unassembled WGS sequence"/>
</dbReference>
<accession>A0AA38KL49</accession>
<dbReference type="AlphaFoldDB" id="A0AA38KL49"/>
<organism evidence="1 2">
    <name type="scientific">Lentinula aff. detonsa</name>
    <dbReference type="NCBI Taxonomy" id="2804958"/>
    <lineage>
        <taxon>Eukaryota</taxon>
        <taxon>Fungi</taxon>
        <taxon>Dikarya</taxon>
        <taxon>Basidiomycota</taxon>
        <taxon>Agaricomycotina</taxon>
        <taxon>Agaricomycetes</taxon>
        <taxon>Agaricomycetidae</taxon>
        <taxon>Agaricales</taxon>
        <taxon>Marasmiineae</taxon>
        <taxon>Omphalotaceae</taxon>
        <taxon>Lentinula</taxon>
    </lineage>
</organism>
<name>A0AA38KL49_9AGAR</name>
<proteinExistence type="predicted"/>